<accession>A0ACD5WP48</accession>
<proteinExistence type="predicted"/>
<keyword evidence="2" id="KW-1185">Reference proteome</keyword>
<evidence type="ECO:0000313" key="2">
    <source>
        <dbReference type="Proteomes" id="UP001732700"/>
    </source>
</evidence>
<reference evidence="1" key="1">
    <citation type="submission" date="2021-05" db="EMBL/GenBank/DDBJ databases">
        <authorList>
            <person name="Scholz U."/>
            <person name="Mascher M."/>
            <person name="Fiebig A."/>
        </authorList>
    </citation>
    <scope>NUCLEOTIDE SEQUENCE [LARGE SCALE GENOMIC DNA]</scope>
</reference>
<reference evidence="1" key="2">
    <citation type="submission" date="2025-09" db="UniProtKB">
        <authorList>
            <consortium name="EnsemblPlants"/>
        </authorList>
    </citation>
    <scope>IDENTIFICATION</scope>
</reference>
<evidence type="ECO:0000313" key="1">
    <source>
        <dbReference type="EnsemblPlants" id="AVESA.00010b.r2.4CG1268360.1.CDS"/>
    </source>
</evidence>
<protein>
    <submittedName>
        <fullName evidence="1">Uncharacterized protein</fullName>
    </submittedName>
</protein>
<dbReference type="Proteomes" id="UP001732700">
    <property type="component" value="Chromosome 4C"/>
</dbReference>
<sequence>MPLEILEGNGSVLVEVEAASAAEEEGSAWLRRAMAMRRLNVDRPPVATPPNPPPPFQKKKSFVTAAPVPCEAAPPPPLLRWPRRPTGTATALGDDTGHAMATQAEEDGIRAPPTVGLALSGSKSSAYVLQWALAKFAKDGNPAPAATFRLIHVLTPVLAVPTPMGNYIPIDKAHTVIADDYVNKVWLKAQEMLARCKNTCHENKVEAQVLLVNGNDVADTISNLVAQYQIQILVVGNPTRSAFTRKSSRNRTSSKICKSVPSFCTAYVVSKDGLSSVYAPGSETGSPCASGVPKGTRSSEVFADSTRQRSDMNVNSLGRGPSGFPSLPRSNLASESLQLSSCAEGHRSFTLYDYLTGDATAYDGKDSRITSGAESSISSKLRDSGEVPTQDRSLRGLMLSDNKDDVNTELEKICLQLRHIQGAYKLVQDEAVDASHQVDELAARRMEGEAQLTEIQSRVDKANDEILEEMAQRYTVEEETARVRDLVRAEVMQKNRLLAKASKEAAQKSKLEQLFVLQGNSYATFSWEQIDNATSSFSESCKIGTGSNGTVYKGYLNHLDVAIKVLHSNDSTSTKHFNQELEVLSRIRHPHLLMLLGACPDRGCLVYEYMESGSLADRLQRTNGTPPIPWFHRFRIAWEIVSALVFLHSTKPSPIIHRDLKPENVLLDVNLVSKIGDVGLSTLVPLKESLSSRTVYKKTGLAGTLFYLDPEYQRTGQVSVKSDTYSFGMVILQLMTARPPIGLPELVERAVEDGELGDVLDESAGSWPLKEAHDLAQLGLSCLEMRSKNRPDLRSVVAVELERLKHIAAAAAEPAQAVPGLPGPPSHFLCPILKRVMQDPCIAADGYSYERDAIEMWLCENDVSPITEARLPDKTLVPNRSLLSAITSWRSEAGV</sequence>
<name>A0ACD5WP48_AVESA</name>
<organism evidence="1 2">
    <name type="scientific">Avena sativa</name>
    <name type="common">Oat</name>
    <dbReference type="NCBI Taxonomy" id="4498"/>
    <lineage>
        <taxon>Eukaryota</taxon>
        <taxon>Viridiplantae</taxon>
        <taxon>Streptophyta</taxon>
        <taxon>Embryophyta</taxon>
        <taxon>Tracheophyta</taxon>
        <taxon>Spermatophyta</taxon>
        <taxon>Magnoliopsida</taxon>
        <taxon>Liliopsida</taxon>
        <taxon>Poales</taxon>
        <taxon>Poaceae</taxon>
        <taxon>BOP clade</taxon>
        <taxon>Pooideae</taxon>
        <taxon>Poodae</taxon>
        <taxon>Poeae</taxon>
        <taxon>Poeae Chloroplast Group 1 (Aveneae type)</taxon>
        <taxon>Aveninae</taxon>
        <taxon>Avena</taxon>
    </lineage>
</organism>
<dbReference type="EnsemblPlants" id="AVESA.00010b.r2.4CG1268360.1">
    <property type="protein sequence ID" value="AVESA.00010b.r2.4CG1268360.1.CDS"/>
    <property type="gene ID" value="AVESA.00010b.r2.4CG1268360"/>
</dbReference>